<evidence type="ECO:0000313" key="4">
    <source>
        <dbReference type="Proteomes" id="UP000807306"/>
    </source>
</evidence>
<evidence type="ECO:0000256" key="1">
    <source>
        <dbReference type="SAM" id="MobiDB-lite"/>
    </source>
</evidence>
<sequence>MPTLTTTIEDTSPAIIYSQSDGSDNWVAGSSKTDTSLDSYSDSSYTVTNVSQASASFSFYGTGVQVFGSKRPSHGFYQISIDAIVYPQVNGGVNDTQGQFNAQLFSTVALAPGYHTVKMTNLGTANLDLDYVTWQTPIGEVDDNLKTITLQDTDPAFAYSPASNWFNTPSNLGLFSGGTGHATSTAGSSFELKFKVDAIAIYGPITPNGAAYSVSLDGATATNYSSATRSIYKPQQILYQAGNLQGAEHTLKIQSEAWDKSGSEFIVDYAMVYTTSELESSGSALSKGAIIGVAIGGFFFLVIIALTAFFCFRFWTRYRKYAMLANKQGRSDPEVRQAVEPFQQRPLSHLDSTNSHTALLPATSYASLSSRHRSMQSAGQPQFSPPPTATAWSPPPGTHIIYSTSADPIVAGPNTQVITIPFTPEGKYRPDLQTPNLGPVPEGVNPPESTAGSSSVHSSGWRSQSEFGAVLPAGAQPPLPHIAEEVRRMPSTESAEHNASRTASPAPHLQPLRPGAVAIGTRTPPEYQSDAIAL</sequence>
<keyword evidence="2" id="KW-0472">Membrane</keyword>
<accession>A0A9P6JMN2</accession>
<keyword evidence="4" id="KW-1185">Reference proteome</keyword>
<feature type="compositionally biased region" description="Low complexity" evidence="1">
    <location>
        <begin position="449"/>
        <end position="463"/>
    </location>
</feature>
<feature type="region of interest" description="Disordered" evidence="1">
    <location>
        <begin position="423"/>
        <end position="463"/>
    </location>
</feature>
<dbReference type="OrthoDB" id="2564234at2759"/>
<name>A0A9P6JMN2_9AGAR</name>
<keyword evidence="2" id="KW-1133">Transmembrane helix</keyword>
<comment type="caution">
    <text evidence="3">The sequence shown here is derived from an EMBL/GenBank/DDBJ whole genome shotgun (WGS) entry which is preliminary data.</text>
</comment>
<gene>
    <name evidence="3" type="ORF">CPB83DRAFT_857626</name>
</gene>
<feature type="compositionally biased region" description="Basic and acidic residues" evidence="1">
    <location>
        <begin position="489"/>
        <end position="499"/>
    </location>
</feature>
<protein>
    <recommendedName>
        <fullName evidence="5">Transmembrane protein</fullName>
    </recommendedName>
</protein>
<keyword evidence="2" id="KW-0812">Transmembrane</keyword>
<feature type="region of interest" description="Disordered" evidence="1">
    <location>
        <begin position="370"/>
        <end position="398"/>
    </location>
</feature>
<proteinExistence type="predicted"/>
<reference evidence="3" key="1">
    <citation type="submission" date="2020-11" db="EMBL/GenBank/DDBJ databases">
        <authorList>
            <consortium name="DOE Joint Genome Institute"/>
            <person name="Ahrendt S."/>
            <person name="Riley R."/>
            <person name="Andreopoulos W."/>
            <person name="Labutti K."/>
            <person name="Pangilinan J."/>
            <person name="Ruiz-Duenas F.J."/>
            <person name="Barrasa J.M."/>
            <person name="Sanchez-Garcia M."/>
            <person name="Camarero S."/>
            <person name="Miyauchi S."/>
            <person name="Serrano A."/>
            <person name="Linde D."/>
            <person name="Babiker R."/>
            <person name="Drula E."/>
            <person name="Ayuso-Fernandez I."/>
            <person name="Pacheco R."/>
            <person name="Padilla G."/>
            <person name="Ferreira P."/>
            <person name="Barriuso J."/>
            <person name="Kellner H."/>
            <person name="Castanera R."/>
            <person name="Alfaro M."/>
            <person name="Ramirez L."/>
            <person name="Pisabarro A.G."/>
            <person name="Kuo A."/>
            <person name="Tritt A."/>
            <person name="Lipzen A."/>
            <person name="He G."/>
            <person name="Yan M."/>
            <person name="Ng V."/>
            <person name="Cullen D."/>
            <person name="Martin F."/>
            <person name="Rosso M.-N."/>
            <person name="Henrissat B."/>
            <person name="Hibbett D."/>
            <person name="Martinez A.T."/>
            <person name="Grigoriev I.V."/>
        </authorList>
    </citation>
    <scope>NUCLEOTIDE SEQUENCE</scope>
    <source>
        <strain evidence="3">CBS 506.95</strain>
    </source>
</reference>
<dbReference type="AlphaFoldDB" id="A0A9P6JMN2"/>
<feature type="transmembrane region" description="Helical" evidence="2">
    <location>
        <begin position="289"/>
        <end position="315"/>
    </location>
</feature>
<dbReference type="Proteomes" id="UP000807306">
    <property type="component" value="Unassembled WGS sequence"/>
</dbReference>
<dbReference type="EMBL" id="MU157870">
    <property type="protein sequence ID" value="KAF9526502.1"/>
    <property type="molecule type" value="Genomic_DNA"/>
</dbReference>
<organism evidence="3 4">
    <name type="scientific">Crepidotus variabilis</name>
    <dbReference type="NCBI Taxonomy" id="179855"/>
    <lineage>
        <taxon>Eukaryota</taxon>
        <taxon>Fungi</taxon>
        <taxon>Dikarya</taxon>
        <taxon>Basidiomycota</taxon>
        <taxon>Agaricomycotina</taxon>
        <taxon>Agaricomycetes</taxon>
        <taxon>Agaricomycetidae</taxon>
        <taxon>Agaricales</taxon>
        <taxon>Agaricineae</taxon>
        <taxon>Crepidotaceae</taxon>
        <taxon>Crepidotus</taxon>
    </lineage>
</organism>
<feature type="region of interest" description="Disordered" evidence="1">
    <location>
        <begin position="489"/>
        <end position="534"/>
    </location>
</feature>
<feature type="compositionally biased region" description="Polar residues" evidence="1">
    <location>
        <begin position="370"/>
        <end position="382"/>
    </location>
</feature>
<feature type="compositionally biased region" description="Pro residues" evidence="1">
    <location>
        <begin position="383"/>
        <end position="397"/>
    </location>
</feature>
<evidence type="ECO:0008006" key="5">
    <source>
        <dbReference type="Google" id="ProtNLM"/>
    </source>
</evidence>
<evidence type="ECO:0000256" key="2">
    <source>
        <dbReference type="SAM" id="Phobius"/>
    </source>
</evidence>
<evidence type="ECO:0000313" key="3">
    <source>
        <dbReference type="EMBL" id="KAF9526502.1"/>
    </source>
</evidence>
<dbReference type="Gene3D" id="2.60.120.260">
    <property type="entry name" value="Galactose-binding domain-like"/>
    <property type="match status" value="2"/>
</dbReference>